<reference evidence="3" key="1">
    <citation type="submission" date="2021-11" db="EMBL/GenBank/DDBJ databases">
        <title>Vibrio ZSDE26 sp. nov. and Vibrio ZSDZ34 sp. nov., isolated from coastal seawater in Qingdao.</title>
        <authorList>
            <person name="Zhang P."/>
        </authorList>
    </citation>
    <scope>NUCLEOTIDE SEQUENCE</scope>
    <source>
        <strain evidence="3">ZSDE26</strain>
    </source>
</reference>
<comment type="similarity">
    <text evidence="1">Belongs to the AHA1 family.</text>
</comment>
<evidence type="ECO:0000313" key="4">
    <source>
        <dbReference type="Proteomes" id="UP001139559"/>
    </source>
</evidence>
<evidence type="ECO:0000313" key="3">
    <source>
        <dbReference type="EMBL" id="MCK6263695.1"/>
    </source>
</evidence>
<sequence>MLTLNYGIEINADAKTVWKILTESDNYQRWAKAFSPQSQFEGNWNEGEDMLFFDPSLGGTRACIDKIVKNQSIEYHHVGIFFPEHLQDIDSDVADKWIGSSEEFYISELESSVVLQVTVKTHPDFVSMFNNGWEKALPMFKELCEE</sequence>
<comment type="caution">
    <text evidence="3">The sequence shown here is derived from an EMBL/GenBank/DDBJ whole genome shotgun (WGS) entry which is preliminary data.</text>
</comment>
<dbReference type="Proteomes" id="UP001139559">
    <property type="component" value="Unassembled WGS sequence"/>
</dbReference>
<keyword evidence="4" id="KW-1185">Reference proteome</keyword>
<protein>
    <submittedName>
        <fullName evidence="3">SRPBCC domain-containing protein</fullName>
    </submittedName>
</protein>
<dbReference type="Gene3D" id="3.30.530.20">
    <property type="match status" value="1"/>
</dbReference>
<evidence type="ECO:0000259" key="2">
    <source>
        <dbReference type="Pfam" id="PF08327"/>
    </source>
</evidence>
<dbReference type="Pfam" id="PF08327">
    <property type="entry name" value="AHSA1"/>
    <property type="match status" value="1"/>
</dbReference>
<organism evidence="3 4">
    <name type="scientific">Vibrio amylolyticus</name>
    <dbReference type="NCBI Taxonomy" id="2847292"/>
    <lineage>
        <taxon>Bacteria</taxon>
        <taxon>Pseudomonadati</taxon>
        <taxon>Pseudomonadota</taxon>
        <taxon>Gammaproteobacteria</taxon>
        <taxon>Vibrionales</taxon>
        <taxon>Vibrionaceae</taxon>
        <taxon>Vibrio</taxon>
    </lineage>
</organism>
<name>A0A9X1XMJ8_9VIBR</name>
<dbReference type="AlphaFoldDB" id="A0A9X1XMJ8"/>
<gene>
    <name evidence="3" type="ORF">KP803_10465</name>
</gene>
<dbReference type="InterPro" id="IPR023393">
    <property type="entry name" value="START-like_dom_sf"/>
</dbReference>
<evidence type="ECO:0000256" key="1">
    <source>
        <dbReference type="ARBA" id="ARBA00006817"/>
    </source>
</evidence>
<feature type="domain" description="Activator of Hsp90 ATPase homologue 1/2-like C-terminal" evidence="2">
    <location>
        <begin position="12"/>
        <end position="142"/>
    </location>
</feature>
<dbReference type="SUPFAM" id="SSF55961">
    <property type="entry name" value="Bet v1-like"/>
    <property type="match status" value="1"/>
</dbReference>
<dbReference type="EMBL" id="JAJHVV010000006">
    <property type="protein sequence ID" value="MCK6263695.1"/>
    <property type="molecule type" value="Genomic_DNA"/>
</dbReference>
<accession>A0A9X1XMJ8</accession>
<dbReference type="RefSeq" id="WP_248008785.1">
    <property type="nucleotide sequence ID" value="NZ_JAJHVV010000006.1"/>
</dbReference>
<dbReference type="InterPro" id="IPR013538">
    <property type="entry name" value="ASHA1/2-like_C"/>
</dbReference>
<proteinExistence type="inferred from homology"/>